<organism evidence="3 4">
    <name type="scientific">Pleurostoma richardsiae</name>
    <dbReference type="NCBI Taxonomy" id="41990"/>
    <lineage>
        <taxon>Eukaryota</taxon>
        <taxon>Fungi</taxon>
        <taxon>Dikarya</taxon>
        <taxon>Ascomycota</taxon>
        <taxon>Pezizomycotina</taxon>
        <taxon>Sordariomycetes</taxon>
        <taxon>Sordariomycetidae</taxon>
        <taxon>Calosphaeriales</taxon>
        <taxon>Pleurostomataceae</taxon>
        <taxon>Pleurostoma</taxon>
    </lineage>
</organism>
<keyword evidence="4" id="KW-1185">Reference proteome</keyword>
<dbReference type="Pfam" id="PF13489">
    <property type="entry name" value="Methyltransf_23"/>
    <property type="match status" value="1"/>
</dbReference>
<dbReference type="GO" id="GO:0032259">
    <property type="term" value="P:methylation"/>
    <property type="evidence" value="ECO:0007669"/>
    <property type="project" value="UniProtKB-KW"/>
</dbReference>
<evidence type="ECO:0000313" key="3">
    <source>
        <dbReference type="EMBL" id="KAJ9145427.1"/>
    </source>
</evidence>
<dbReference type="InterPro" id="IPR029063">
    <property type="entry name" value="SAM-dependent_MTases_sf"/>
</dbReference>
<dbReference type="SUPFAM" id="SSF53335">
    <property type="entry name" value="S-adenosyl-L-methionine-dependent methyltransferases"/>
    <property type="match status" value="1"/>
</dbReference>
<dbReference type="AlphaFoldDB" id="A0AA38RGP3"/>
<reference evidence="3" key="1">
    <citation type="submission" date="2022-07" db="EMBL/GenBank/DDBJ databases">
        <title>Fungi with potential for degradation of polypropylene.</title>
        <authorList>
            <person name="Gostincar C."/>
        </authorList>
    </citation>
    <scope>NUCLEOTIDE SEQUENCE</scope>
    <source>
        <strain evidence="3">EXF-13308</strain>
    </source>
</reference>
<evidence type="ECO:0000256" key="2">
    <source>
        <dbReference type="SAM" id="MobiDB-lite"/>
    </source>
</evidence>
<proteinExistence type="inferred from homology"/>
<protein>
    <submittedName>
        <fullName evidence="3">Methyltransferase domain-containing protein</fullName>
    </submittedName>
</protein>
<evidence type="ECO:0000256" key="1">
    <source>
        <dbReference type="ARBA" id="ARBA00038158"/>
    </source>
</evidence>
<dbReference type="PANTHER" id="PTHR43591">
    <property type="entry name" value="METHYLTRANSFERASE"/>
    <property type="match status" value="1"/>
</dbReference>
<dbReference type="Gene3D" id="3.40.50.150">
    <property type="entry name" value="Vaccinia Virus protein VP39"/>
    <property type="match status" value="1"/>
</dbReference>
<keyword evidence="3" id="KW-0489">Methyltransferase</keyword>
<comment type="similarity">
    <text evidence="1">Belongs to the methyltransferase superfamily. LaeA methyltransferase family.</text>
</comment>
<keyword evidence="3" id="KW-0808">Transferase</keyword>
<accession>A0AA38RGP3</accession>
<sequence>MTDTTEPQGSPKAAGSPTRGSPKAASPKSESPPKSPAEFLPPEHWAQAAAEYANDDADSALGDNASSTASVTSSILRYRTILGRTFHSERGEAHYWGSNDERQNEAMDINHHVQTLGLDGKLYLAPLDKDIKKAVDIGTGTGIWAIDFADEFPHCEVVGTDISPIQPTWIPPNLEFQIDDCTQNWTFAPNSLDYVHIRFLAGSITDWTSLFKQAFRCLKPGGILESFEPSAVIESDDGTVDEKSALAQWGKLFVEGGKKVGRPFTVVQDNLQNEAMEEAGFVDVHEHKYKSPIGGWPNDPKQKELGQYAQITMEQDSEGLILFMANVLAGWSKEEIQVYIAHVRREIRSRQKHAWYWQKDVWGRKPGP</sequence>
<comment type="caution">
    <text evidence="3">The sequence shown here is derived from an EMBL/GenBank/DDBJ whole genome shotgun (WGS) entry which is preliminary data.</text>
</comment>
<gene>
    <name evidence="3" type="ORF">NKR23_g5310</name>
</gene>
<feature type="region of interest" description="Disordered" evidence="2">
    <location>
        <begin position="1"/>
        <end position="43"/>
    </location>
</feature>
<evidence type="ECO:0000313" key="4">
    <source>
        <dbReference type="Proteomes" id="UP001174694"/>
    </source>
</evidence>
<dbReference type="PANTHER" id="PTHR43591:SF10">
    <property type="entry name" value="ABC TRANSMEMBRANE TYPE-1 DOMAIN-CONTAINING PROTEIN-RELATED"/>
    <property type="match status" value="1"/>
</dbReference>
<dbReference type="CDD" id="cd02440">
    <property type="entry name" value="AdoMet_MTases"/>
    <property type="match status" value="1"/>
</dbReference>
<dbReference type="EMBL" id="JANBVO010000014">
    <property type="protein sequence ID" value="KAJ9145427.1"/>
    <property type="molecule type" value="Genomic_DNA"/>
</dbReference>
<name>A0AA38RGP3_9PEZI</name>
<dbReference type="Proteomes" id="UP001174694">
    <property type="component" value="Unassembled WGS sequence"/>
</dbReference>
<dbReference type="GO" id="GO:0008168">
    <property type="term" value="F:methyltransferase activity"/>
    <property type="evidence" value="ECO:0007669"/>
    <property type="project" value="UniProtKB-KW"/>
</dbReference>